<sequence>MLETPLQVKRTLTTGQCIDVGTLAENKTGVYFQYDKEYLQRRSASLAPFNLAFSRELQKAPKQPHYGLHGVFADSLPDGWGLYLLDRVLRKNGFNPQRVSALERLAVIGGNCLGALSYQPQTSLNKSRIEDVALTALGKEAVKEFEGTETELIDHLQTAGGSGGARPKLNATLMENGKYSTDPAASGKKLIIKLTSEKFLLKHEESLVESIYLTIAKKVGIEVPEFSLFDAGDGQFWLQQIRFDCVNHQRRSHGRYHMISACGLLDASFREPSLDYVDLVKATRLLCGVDDAKKLVKRMLFNYIMVNQDDHSKNFSFLADDEDNWQLSPCYDIVYSPSPYEEHMTAFNGNGRFPDKEALEIIAAQAGFKDVKPVNKMIEEIAEAAMSFATEAERVGVSNTLIKTITEDVKKRISAIN</sequence>
<dbReference type="InterPro" id="IPR017508">
    <property type="entry name" value="HipA_N1"/>
</dbReference>
<dbReference type="GO" id="GO:0004674">
    <property type="term" value="F:protein serine/threonine kinase activity"/>
    <property type="evidence" value="ECO:0007669"/>
    <property type="project" value="TreeGrafter"/>
</dbReference>
<organism evidence="6 7">
    <name type="scientific">Idiomarina piscisalsi</name>
    <dbReference type="NCBI Taxonomy" id="1096243"/>
    <lineage>
        <taxon>Bacteria</taxon>
        <taxon>Pseudomonadati</taxon>
        <taxon>Pseudomonadota</taxon>
        <taxon>Gammaproteobacteria</taxon>
        <taxon>Alteromonadales</taxon>
        <taxon>Idiomarinaceae</taxon>
        <taxon>Idiomarina</taxon>
    </lineage>
</organism>
<dbReference type="Pfam" id="PF07804">
    <property type="entry name" value="HipA_C"/>
    <property type="match status" value="1"/>
</dbReference>
<evidence type="ECO:0000313" key="7">
    <source>
        <dbReference type="Proteomes" id="UP000288361"/>
    </source>
</evidence>
<evidence type="ECO:0000313" key="6">
    <source>
        <dbReference type="EMBL" id="RUO60687.1"/>
    </source>
</evidence>
<dbReference type="GO" id="GO:0005829">
    <property type="term" value="C:cytosol"/>
    <property type="evidence" value="ECO:0007669"/>
    <property type="project" value="TreeGrafter"/>
</dbReference>
<protein>
    <submittedName>
        <fullName evidence="6">Phosphatidylinositol kinase</fullName>
    </submittedName>
</protein>
<evidence type="ECO:0000259" key="4">
    <source>
        <dbReference type="Pfam" id="PF07804"/>
    </source>
</evidence>
<dbReference type="Gene3D" id="1.10.1070.20">
    <property type="match status" value="1"/>
</dbReference>
<keyword evidence="2" id="KW-0808">Transferase</keyword>
<evidence type="ECO:0000256" key="3">
    <source>
        <dbReference type="ARBA" id="ARBA00022777"/>
    </source>
</evidence>
<dbReference type="RefSeq" id="WP_126752923.1">
    <property type="nucleotide sequence ID" value="NZ_JBHUMT010000013.1"/>
</dbReference>
<reference evidence="6 7" key="1">
    <citation type="journal article" date="2011" name="Front. Microbiol.">
        <title>Genomic signatures of strain selection and enhancement in Bacillus atrophaeus var. globigii, a historical biowarfare simulant.</title>
        <authorList>
            <person name="Gibbons H.S."/>
            <person name="Broomall S.M."/>
            <person name="McNew L.A."/>
            <person name="Daligault H."/>
            <person name="Chapman C."/>
            <person name="Bruce D."/>
            <person name="Karavis M."/>
            <person name="Krepps M."/>
            <person name="McGregor P.A."/>
            <person name="Hong C."/>
            <person name="Park K.H."/>
            <person name="Akmal A."/>
            <person name="Feldman A."/>
            <person name="Lin J.S."/>
            <person name="Chang W.E."/>
            <person name="Higgs B.W."/>
            <person name="Demirev P."/>
            <person name="Lindquist J."/>
            <person name="Liem A."/>
            <person name="Fochler E."/>
            <person name="Read T.D."/>
            <person name="Tapia R."/>
            <person name="Johnson S."/>
            <person name="Bishop-Lilly K.A."/>
            <person name="Detter C."/>
            <person name="Han C."/>
            <person name="Sozhamannan S."/>
            <person name="Rosenzweig C.N."/>
            <person name="Skowronski E.W."/>
        </authorList>
    </citation>
    <scope>NUCLEOTIDE SEQUENCE [LARGE SCALE GENOMIC DNA]</scope>
    <source>
        <strain evidence="6 7">TPS4-2</strain>
    </source>
</reference>
<dbReference type="AlphaFoldDB" id="A0A432YI97"/>
<evidence type="ECO:0000259" key="5">
    <source>
        <dbReference type="Pfam" id="PF13657"/>
    </source>
</evidence>
<feature type="domain" description="HipA-like C-terminal" evidence="4">
    <location>
        <begin position="162"/>
        <end position="386"/>
    </location>
</feature>
<evidence type="ECO:0000256" key="2">
    <source>
        <dbReference type="ARBA" id="ARBA00022679"/>
    </source>
</evidence>
<evidence type="ECO:0000256" key="1">
    <source>
        <dbReference type="ARBA" id="ARBA00010164"/>
    </source>
</evidence>
<proteinExistence type="inferred from homology"/>
<dbReference type="Pfam" id="PF13657">
    <property type="entry name" value="Couple_hipA"/>
    <property type="match status" value="1"/>
</dbReference>
<dbReference type="EMBL" id="PIQA01000014">
    <property type="protein sequence ID" value="RUO60687.1"/>
    <property type="molecule type" value="Genomic_DNA"/>
</dbReference>
<dbReference type="PANTHER" id="PTHR37419:SF8">
    <property type="entry name" value="TOXIN YJJJ"/>
    <property type="match status" value="1"/>
</dbReference>
<comment type="similarity">
    <text evidence="1">Belongs to the HipA Ser/Thr kinase family.</text>
</comment>
<feature type="domain" description="HipA N-terminal subdomain 1" evidence="5">
    <location>
        <begin position="19"/>
        <end position="118"/>
    </location>
</feature>
<keyword evidence="3 6" id="KW-0418">Kinase</keyword>
<dbReference type="Proteomes" id="UP000288361">
    <property type="component" value="Unassembled WGS sequence"/>
</dbReference>
<accession>A0A432YI97</accession>
<dbReference type="PANTHER" id="PTHR37419">
    <property type="entry name" value="SERINE/THREONINE-PROTEIN KINASE TOXIN HIPA"/>
    <property type="match status" value="1"/>
</dbReference>
<dbReference type="InterPro" id="IPR052028">
    <property type="entry name" value="HipA_Ser/Thr_kinase"/>
</dbReference>
<dbReference type="InterPro" id="IPR012893">
    <property type="entry name" value="HipA-like_C"/>
</dbReference>
<gene>
    <name evidence="6" type="ORF">CWI73_11580</name>
</gene>
<name>A0A432YI97_9GAMM</name>
<comment type="caution">
    <text evidence="6">The sequence shown here is derived from an EMBL/GenBank/DDBJ whole genome shotgun (WGS) entry which is preliminary data.</text>
</comment>